<feature type="region of interest" description="Disordered" evidence="7">
    <location>
        <begin position="949"/>
        <end position="986"/>
    </location>
</feature>
<dbReference type="CDD" id="cd07199">
    <property type="entry name" value="Pat17_PNPLA8_PNPLA9_like"/>
    <property type="match status" value="1"/>
</dbReference>
<dbReference type="PROSITE" id="PS00518">
    <property type="entry name" value="ZF_RING_1"/>
    <property type="match status" value="1"/>
</dbReference>
<feature type="active site" description="Proton acceptor" evidence="6">
    <location>
        <position position="700"/>
    </location>
</feature>
<dbReference type="Pfam" id="PF01734">
    <property type="entry name" value="Patatin"/>
    <property type="match status" value="1"/>
</dbReference>
<sequence>MARCCHSDWLTLRIERNEVIVFISDRLQALINDIPRSDLQQPSLVVLIGHTAKSSALRSLGVDKNREKSAGRGKRGGEVHLQLGNPDVFQDVPVLLADGDLPYRDVRKRSSAQCHETRQVMLPRIRGGVQDLALEDAADYLYSRLLGAFADVFCFFSTDVDGFGPIVRRLALWLENGKPTTLPKTTYPRMVVVMEATDPGDESDQEAAEVLLHELRDETTKNPLEMLSALEVVTVPRGGNCYQRLEEYLIRALNQGRRHKVEARMLFSGRHLAAFFEYASDHFGRTTREPFDFVKASRVPNPVAPDLDMHLSNFLKHIKSPEELTDFAAPTIASSFLLDHYPPGMHGKSELLSARGETNLTAPSGVLVYDGSINLLLPSGFVQAVSEQLQKCFRDFIAGTPSMTVHRNNLKRFKLRWKRMRSDDTCLICLRRTLENNNLPCGHAVCENCVRVFGQADENDRWAFGIQRCFLCDKALREVTVKVKPDTAGVNVLTIDGGGIKGVVPLLFLQILQDRMGLPIPVQDNFEIGFGTSSGGLIILALFISGWTVEDCANLFESFAKRAFRPRWISHVPVVSRIPVLSHILEFFVSCLADGLYPADNLEAALKEVFGSDMGILDNSHATAIGTKVGIPVTTVLETDPCIFTNYNGAGPRPQDCGYRIIRSQDGRRRIRLWEIAMSGAAAPWYFPAKRIPGVGTFQDGALWRNNPVDLPLWEIPVVWPLIRRPNVVVSLGTGSSGPRVQMSHSSRLRAFWREGFLPRSYRAFMELINGKKIAQAFKNGRRAELNGRYFRFDVELDREVDLDDTGRMRELATKAREQFCRSEDVDVVARCLVATRFYFELESKPKKIKGKYSGSGHIFCCLPRNSPELEVLLGQLSKRAARFTVNGHRTPGSVGDRSFIDHDGNFRKRVEFETKDTLSVLLQEGPADPQHISGSPYVIHDLMEMQGLNNDFGTPDHRKRKDREDKEYEGGKRADEPATKRRRAR</sequence>
<feature type="domain" description="PNPLA" evidence="9">
    <location>
        <begin position="493"/>
        <end position="713"/>
    </location>
</feature>
<dbReference type="SUPFAM" id="SSF57850">
    <property type="entry name" value="RING/U-box"/>
    <property type="match status" value="1"/>
</dbReference>
<keyword evidence="6" id="KW-0442">Lipid degradation</keyword>
<feature type="compositionally biased region" description="Basic and acidic residues" evidence="7">
    <location>
        <begin position="963"/>
        <end position="980"/>
    </location>
</feature>
<dbReference type="GO" id="GO:0047499">
    <property type="term" value="F:calcium-independent phospholipase A2 activity"/>
    <property type="evidence" value="ECO:0007669"/>
    <property type="project" value="TreeGrafter"/>
</dbReference>
<dbReference type="PANTHER" id="PTHR24185">
    <property type="entry name" value="CALCIUM-INDEPENDENT PHOSPHOLIPASE A2-GAMMA"/>
    <property type="match status" value="1"/>
</dbReference>
<dbReference type="OrthoDB" id="4145609at2759"/>
<evidence type="ECO:0000256" key="4">
    <source>
        <dbReference type="ARBA" id="ARBA00023098"/>
    </source>
</evidence>
<feature type="short sequence motif" description="GXGXXG" evidence="6">
    <location>
        <begin position="497"/>
        <end position="502"/>
    </location>
</feature>
<dbReference type="Proteomes" id="UP000054342">
    <property type="component" value="Unassembled WGS sequence"/>
</dbReference>
<dbReference type="SUPFAM" id="SSF52151">
    <property type="entry name" value="FabD/lysophospholipase-like"/>
    <property type="match status" value="1"/>
</dbReference>
<protein>
    <recommendedName>
        <fullName evidence="12">PNPLA domain-containing protein</fullName>
    </recommendedName>
</protein>
<dbReference type="STRING" id="348802.A0A0D2EGS6"/>
<evidence type="ECO:0000313" key="11">
    <source>
        <dbReference type="Proteomes" id="UP000054342"/>
    </source>
</evidence>
<evidence type="ECO:0000256" key="7">
    <source>
        <dbReference type="SAM" id="MobiDB-lite"/>
    </source>
</evidence>
<reference evidence="10 11" key="1">
    <citation type="submission" date="2015-01" db="EMBL/GenBank/DDBJ databases">
        <title>The Genome Sequence of Exophiala xenobiotica CBS118157.</title>
        <authorList>
            <consortium name="The Broad Institute Genomics Platform"/>
            <person name="Cuomo C."/>
            <person name="de Hoog S."/>
            <person name="Gorbushina A."/>
            <person name="Stielow B."/>
            <person name="Teixiera M."/>
            <person name="Abouelleil A."/>
            <person name="Chapman S.B."/>
            <person name="Priest M."/>
            <person name="Young S.K."/>
            <person name="Wortman J."/>
            <person name="Nusbaum C."/>
            <person name="Birren B."/>
        </authorList>
    </citation>
    <scope>NUCLEOTIDE SEQUENCE [LARGE SCALE GENOMIC DNA]</scope>
    <source>
        <strain evidence="10 11">CBS 118157</strain>
    </source>
</reference>
<dbReference type="PROSITE" id="PS50089">
    <property type="entry name" value="ZF_RING_2"/>
    <property type="match status" value="1"/>
</dbReference>
<evidence type="ECO:0000256" key="6">
    <source>
        <dbReference type="PROSITE-ProRule" id="PRU01161"/>
    </source>
</evidence>
<proteinExistence type="predicted"/>
<feature type="active site" description="Nucleophile" evidence="6">
    <location>
        <position position="533"/>
    </location>
</feature>
<dbReference type="GO" id="GO:0046486">
    <property type="term" value="P:glycerolipid metabolic process"/>
    <property type="evidence" value="ECO:0007669"/>
    <property type="project" value="UniProtKB-ARBA"/>
</dbReference>
<keyword evidence="2 5" id="KW-0863">Zinc-finger</keyword>
<dbReference type="GeneID" id="25328880"/>
<dbReference type="RefSeq" id="XP_013315207.1">
    <property type="nucleotide sequence ID" value="XM_013459753.1"/>
</dbReference>
<evidence type="ECO:0000259" key="8">
    <source>
        <dbReference type="PROSITE" id="PS50089"/>
    </source>
</evidence>
<gene>
    <name evidence="10" type="ORF">PV05_06972</name>
</gene>
<evidence type="ECO:0000256" key="5">
    <source>
        <dbReference type="PROSITE-ProRule" id="PRU00175"/>
    </source>
</evidence>
<dbReference type="InterPro" id="IPR001841">
    <property type="entry name" value="Znf_RING"/>
</dbReference>
<dbReference type="Gene3D" id="3.30.40.10">
    <property type="entry name" value="Zinc/RING finger domain, C3HC4 (zinc finger)"/>
    <property type="match status" value="1"/>
</dbReference>
<dbReference type="GO" id="GO:0016042">
    <property type="term" value="P:lipid catabolic process"/>
    <property type="evidence" value="ECO:0007669"/>
    <property type="project" value="UniProtKB-UniRule"/>
</dbReference>
<feature type="short sequence motif" description="DGA/G" evidence="6">
    <location>
        <begin position="700"/>
        <end position="702"/>
    </location>
</feature>
<name>A0A0D2EGS6_9EURO</name>
<dbReference type="AlphaFoldDB" id="A0A0D2EGS6"/>
<organism evidence="10 11">
    <name type="scientific">Exophiala xenobiotica</name>
    <dbReference type="NCBI Taxonomy" id="348802"/>
    <lineage>
        <taxon>Eukaryota</taxon>
        <taxon>Fungi</taxon>
        <taxon>Dikarya</taxon>
        <taxon>Ascomycota</taxon>
        <taxon>Pezizomycotina</taxon>
        <taxon>Eurotiomycetes</taxon>
        <taxon>Chaetothyriomycetidae</taxon>
        <taxon>Chaetothyriales</taxon>
        <taxon>Herpotrichiellaceae</taxon>
        <taxon>Exophiala</taxon>
    </lineage>
</organism>
<dbReference type="InterPro" id="IPR013083">
    <property type="entry name" value="Znf_RING/FYVE/PHD"/>
</dbReference>
<feature type="short sequence motif" description="GXSXG" evidence="6">
    <location>
        <begin position="531"/>
        <end position="535"/>
    </location>
</feature>
<evidence type="ECO:0000313" key="10">
    <source>
        <dbReference type="EMBL" id="KIW54623.1"/>
    </source>
</evidence>
<keyword evidence="4 6" id="KW-0443">Lipid metabolism</keyword>
<dbReference type="HOGENOM" id="CLU_003059_1_1_1"/>
<evidence type="ECO:0008006" key="12">
    <source>
        <dbReference type="Google" id="ProtNLM"/>
    </source>
</evidence>
<dbReference type="InterPro" id="IPR016035">
    <property type="entry name" value="Acyl_Trfase/lysoPLipase"/>
</dbReference>
<feature type="domain" description="RING-type" evidence="8">
    <location>
        <begin position="426"/>
        <end position="473"/>
    </location>
</feature>
<dbReference type="PANTHER" id="PTHR24185:SF8">
    <property type="entry name" value="PNPLA DOMAIN-CONTAINING PROTEIN"/>
    <property type="match status" value="1"/>
</dbReference>
<keyword evidence="6" id="KW-0378">Hydrolase</keyword>
<dbReference type="GO" id="GO:0019369">
    <property type="term" value="P:arachidonate metabolic process"/>
    <property type="evidence" value="ECO:0007669"/>
    <property type="project" value="TreeGrafter"/>
</dbReference>
<dbReference type="GO" id="GO:0008270">
    <property type="term" value="F:zinc ion binding"/>
    <property type="evidence" value="ECO:0007669"/>
    <property type="project" value="UniProtKB-KW"/>
</dbReference>
<dbReference type="EMBL" id="KN847320">
    <property type="protein sequence ID" value="KIW54623.1"/>
    <property type="molecule type" value="Genomic_DNA"/>
</dbReference>
<keyword evidence="3" id="KW-0862">Zinc</keyword>
<evidence type="ECO:0000256" key="1">
    <source>
        <dbReference type="ARBA" id="ARBA00022723"/>
    </source>
</evidence>
<dbReference type="InterPro" id="IPR017907">
    <property type="entry name" value="Znf_RING_CS"/>
</dbReference>
<accession>A0A0D2EGS6</accession>
<evidence type="ECO:0000256" key="2">
    <source>
        <dbReference type="ARBA" id="ARBA00022771"/>
    </source>
</evidence>
<dbReference type="Gene3D" id="3.40.1090.10">
    <property type="entry name" value="Cytosolic phospholipase A2 catalytic domain"/>
    <property type="match status" value="1"/>
</dbReference>
<dbReference type="GO" id="GO:0016020">
    <property type="term" value="C:membrane"/>
    <property type="evidence" value="ECO:0007669"/>
    <property type="project" value="TreeGrafter"/>
</dbReference>
<evidence type="ECO:0000259" key="9">
    <source>
        <dbReference type="PROSITE" id="PS51635"/>
    </source>
</evidence>
<keyword evidence="1" id="KW-0479">Metal-binding</keyword>
<dbReference type="PROSITE" id="PS51635">
    <property type="entry name" value="PNPLA"/>
    <property type="match status" value="1"/>
</dbReference>
<evidence type="ECO:0000256" key="3">
    <source>
        <dbReference type="ARBA" id="ARBA00022833"/>
    </source>
</evidence>
<keyword evidence="11" id="KW-1185">Reference proteome</keyword>
<dbReference type="InterPro" id="IPR002641">
    <property type="entry name" value="PNPLA_dom"/>
</dbReference>